<dbReference type="Pfam" id="PF07683">
    <property type="entry name" value="CobW_C"/>
    <property type="match status" value="1"/>
</dbReference>
<dbReference type="EMBL" id="LT554731">
    <property type="protein sequence ID" value="SAM07250.1"/>
    <property type="molecule type" value="Genomic_DNA"/>
</dbReference>
<evidence type="ECO:0000256" key="1">
    <source>
        <dbReference type="ARBA" id="ARBA00007657"/>
    </source>
</evidence>
<dbReference type="SUPFAM" id="SSF90002">
    <property type="entry name" value="Hypothetical protein YjiA, C-terminal domain"/>
    <property type="match status" value="1"/>
</dbReference>
<keyword evidence="3" id="KW-0547">Nucleotide-binding</keyword>
<evidence type="ECO:0000313" key="14">
    <source>
        <dbReference type="EMBL" id="SAM07250.1"/>
    </source>
</evidence>
<dbReference type="STRING" id="4829.A0A168RQK4"/>
<sequence length="1662" mass="185527">MSDTEDIPDLIPAQTQPLSAAPIVQDEVKDSNDKRKIPVTIVTGFLGSGKTTLLNYILTEKHDKKIAVILNEFGESSDIEKSLSVNQEGNLFEEWLELRNGCLCCTVKDNGVLAIENLMKKSGKFDYILLETSGLADPGPIASMFWLDDGLGSDIYLDGIVTLVDAKHIRQYLGEKKEDASINEALKQIAISDRIVINKTDLVTPEELDNVQDDIKSVNSVAEILRTERSRIPLDFVLDIGAYDVKNVDSIVRQTNKIEEHGQTHAHQLSHDVQTICIQFDTRLDSLELLETWIQTLLWEHAVPDASAVANTDHPVTNPLEVLRLKGLVQTPKQYNKGDDNANGDKQLVIQGVQELYDIQPGLRKEGDEELKNKIVLIGRNLHPDRLLYEDIMRGAYMVANLLEKMDSQDRDFRYMALNDLMNELQKSTFTNDSVVETKVVAAVLKLMGDKNTEVQNLAVKCLAPLVKQIREDNLLDMINKLCQFAGQQKNEELRGIASIGLKTIVLEVNTNRGSRVCGTMIPHLLQILNNTDGDYETQMDTLDILADVISRFGGQIPEHQQTLIQQCLLTFLSHPRTTIRKRTTFAIGYLAVHINDELFDNTLAYILAGFEKNRNSSDRLRTIVQSTGVLSRYSPARIGKHLSEIVPMVTRFAKEADEDDELREICLQTLESFVVRCPSEIAVYIDDLIALGLEYLKYDPNFAENDDDDDEMMDEDDEDDADDEYGDIGDYSDDDDDMSWKVRRAATKLLTSVIETRSDLLRQLYKSVVPSLISRFCEREESVRADILHAFIVLLRQTNIYVGDGYASETTNDFDLDFSALGSGGDYDSKKEKMDLSSSADDSVESPINQLRSQVPDLCRALAKQLSSKSTQTRQIGFHLLRVVISVLHGGLDNEILLFIPVIESSLTSSTLDQQHAAMSSNLKIEILLFLRTFLRTHSASVTQPHLHQLCPAIINSISDQFYKITSEAFSVANELIKAIRPIQRISTNPDQYNIAPINSDYTPYVMEIYKLTLKVLGTNNADQEVKERSIMCLGALLAQLGDLLQEEQHHVWNVLLERLKNEVTRLITVRTLAVVSQSPVTEGQELERCVLSAVDEISLLLRKSNRSLRIASLECLTILVKRYGNKITEPSCQNLLVEVRPLITDSDLHLLPLAFGLVEVIIATRPSSVPDVKSIVLPSLFQLIQSPLLQGAALKSLLNLFGALGHASPADYDSFVKSLVDPLLSSHTTGVSAGGVAAVSNKQAASTVAQCVAVLAVNTEESNRQSTVRIFQDYIKNPSSNNSIQYLSLLTLGEVGYRMDLSYLGTIHEEILALFEAQSEEVKFAASFALGNLTVGNIGKYFPLIVSQIKEQPRRRFLLLHALKEVITRCDYQTSLHALGEASDDIWALLLESSELDQEEGTRSVVGECLGKLALTNSSKYLPELQIRLTSTSPQVRSTVATAFKYIVNVRRLALLTINSALHRKAYLIRDILPSLLPSLYQETVVKEELIHTVEMGPFKHKVDDGLEIRKAAYECLYTLLSTCLDKIDIHGYLDCVRIGLNDQHDIKMIVYLMLSRLGKVASTAVSQKLDDFVAPMKATLDFKIRSNAVKQELEKNQELVRATIRCIVSLADLSETGNSLVFEQFVQDVATGPHSDEYRLTAAGASKRESRSGDYMDLS</sequence>
<evidence type="ECO:0000256" key="7">
    <source>
        <dbReference type="ARBA" id="ARBA00034320"/>
    </source>
</evidence>
<evidence type="ECO:0000256" key="6">
    <source>
        <dbReference type="ARBA" id="ARBA00023186"/>
    </source>
</evidence>
<dbReference type="InParanoid" id="A0A168RQK4"/>
<dbReference type="Proteomes" id="UP000078561">
    <property type="component" value="Unassembled WGS sequence"/>
</dbReference>
<dbReference type="FunCoup" id="A0A168RQK4">
    <property type="interactions" value="844"/>
</dbReference>
<dbReference type="OrthoDB" id="6260732at2759"/>
<reference evidence="14" key="1">
    <citation type="submission" date="2016-04" db="EMBL/GenBank/DDBJ databases">
        <authorList>
            <person name="Evans L.H."/>
            <person name="Alamgir A."/>
            <person name="Owens N."/>
            <person name="Weber N.D."/>
            <person name="Virtaneva K."/>
            <person name="Barbian K."/>
            <person name="Babar A."/>
            <person name="Rosenke K."/>
        </authorList>
    </citation>
    <scope>NUCLEOTIDE SEQUENCE [LARGE SCALE GENOMIC DNA]</scope>
    <source>
        <strain evidence="14">CBS 101.48</strain>
    </source>
</reference>
<evidence type="ECO:0000256" key="2">
    <source>
        <dbReference type="ARBA" id="ARBA00022737"/>
    </source>
</evidence>
<keyword evidence="5" id="KW-0378">Hydrolase</keyword>
<dbReference type="Gene3D" id="3.40.50.300">
    <property type="entry name" value="P-loop containing nucleotide triphosphate hydrolases"/>
    <property type="match status" value="1"/>
</dbReference>
<dbReference type="GO" id="GO:0000166">
    <property type="term" value="F:nucleotide binding"/>
    <property type="evidence" value="ECO:0007669"/>
    <property type="project" value="UniProtKB-KW"/>
</dbReference>
<feature type="compositionally biased region" description="Basic and acidic residues" evidence="10">
    <location>
        <begin position="1649"/>
        <end position="1662"/>
    </location>
</feature>
<evidence type="ECO:0000256" key="3">
    <source>
        <dbReference type="ARBA" id="ARBA00022741"/>
    </source>
</evidence>
<dbReference type="GO" id="GO:0016787">
    <property type="term" value="F:hydrolase activity"/>
    <property type="evidence" value="ECO:0007669"/>
    <property type="project" value="UniProtKB-KW"/>
</dbReference>
<dbReference type="InterPro" id="IPR036627">
    <property type="entry name" value="CobW-likC_sf"/>
</dbReference>
<feature type="region of interest" description="Disordered" evidence="10">
    <location>
        <begin position="1643"/>
        <end position="1662"/>
    </location>
</feature>
<dbReference type="Pfam" id="PF02492">
    <property type="entry name" value="cobW"/>
    <property type="match status" value="1"/>
</dbReference>
<evidence type="ECO:0000313" key="15">
    <source>
        <dbReference type="Proteomes" id="UP000078561"/>
    </source>
</evidence>
<dbReference type="PANTHER" id="PTHR12696">
    <property type="entry name" value="TIP120"/>
    <property type="match status" value="1"/>
</dbReference>
<organism evidence="14">
    <name type="scientific">Absidia glauca</name>
    <name type="common">Pin mould</name>
    <dbReference type="NCBI Taxonomy" id="4829"/>
    <lineage>
        <taxon>Eukaryota</taxon>
        <taxon>Fungi</taxon>
        <taxon>Fungi incertae sedis</taxon>
        <taxon>Mucoromycota</taxon>
        <taxon>Mucoromycotina</taxon>
        <taxon>Mucoromycetes</taxon>
        <taxon>Mucorales</taxon>
        <taxon>Cunninghamellaceae</taxon>
        <taxon>Absidia</taxon>
    </lineage>
</organism>
<name>A0A168RQK4_ABSGL</name>
<dbReference type="Pfam" id="PF08623">
    <property type="entry name" value="TIP120"/>
    <property type="match status" value="1"/>
</dbReference>
<comment type="catalytic activity">
    <reaction evidence="8">
        <text>GTP + H2O = GDP + phosphate + H(+)</text>
        <dbReference type="Rhea" id="RHEA:19669"/>
        <dbReference type="ChEBI" id="CHEBI:15377"/>
        <dbReference type="ChEBI" id="CHEBI:15378"/>
        <dbReference type="ChEBI" id="CHEBI:37565"/>
        <dbReference type="ChEBI" id="CHEBI:43474"/>
        <dbReference type="ChEBI" id="CHEBI:58189"/>
    </reaction>
    <physiologicalReaction direction="left-to-right" evidence="8">
        <dbReference type="Rhea" id="RHEA:19670"/>
    </physiologicalReaction>
</comment>
<gene>
    <name evidence="14" type="primary">ABSGL_12889.1 scaffold 13518</name>
</gene>
<feature type="domain" description="TATA-binding protein interacting (TIP20)" evidence="13">
    <location>
        <begin position="1470"/>
        <end position="1632"/>
    </location>
</feature>
<keyword evidence="2" id="KW-0677">Repeat</keyword>
<feature type="domain" description="CobW/HypB/UreG nucleotide-binding" evidence="11">
    <location>
        <begin position="38"/>
        <end position="225"/>
    </location>
</feature>
<keyword evidence="15" id="KW-1185">Reference proteome</keyword>
<dbReference type="Pfam" id="PF25782">
    <property type="entry name" value="TPR_CAND1"/>
    <property type="match status" value="1"/>
</dbReference>
<protein>
    <recommendedName>
        <fullName evidence="16">TATA-binding protein interacting (TIP20) domain-containing protein</fullName>
    </recommendedName>
</protein>
<evidence type="ECO:0000259" key="13">
    <source>
        <dbReference type="Pfam" id="PF08623"/>
    </source>
</evidence>
<dbReference type="OMA" id="AYIPHFQ"/>
<feature type="region of interest" description="Disordered" evidence="10">
    <location>
        <begin position="703"/>
        <end position="734"/>
    </location>
</feature>
<dbReference type="Gene3D" id="1.25.10.10">
    <property type="entry name" value="Leucine-rich Repeat Variant"/>
    <property type="match status" value="1"/>
</dbReference>
<dbReference type="InterPro" id="IPR011989">
    <property type="entry name" value="ARM-like"/>
</dbReference>
<dbReference type="SUPFAM" id="SSF52540">
    <property type="entry name" value="P-loop containing nucleoside triphosphate hydrolases"/>
    <property type="match status" value="1"/>
</dbReference>
<keyword evidence="4" id="KW-0833">Ubl conjugation pathway</keyword>
<evidence type="ECO:0000256" key="5">
    <source>
        <dbReference type="ARBA" id="ARBA00022801"/>
    </source>
</evidence>
<comment type="similarity">
    <text evidence="7">Belongs to the SIMIBI class G3E GTPase family. ZNG1 subfamily.</text>
</comment>
<evidence type="ECO:0000256" key="8">
    <source>
        <dbReference type="ARBA" id="ARBA00049117"/>
    </source>
</evidence>
<dbReference type="InterPro" id="IPR021133">
    <property type="entry name" value="HEAT_type_2"/>
</dbReference>
<feature type="domain" description="CobW C-terminal" evidence="12">
    <location>
        <begin position="275"/>
        <end position="387"/>
    </location>
</feature>
<evidence type="ECO:0000259" key="12">
    <source>
        <dbReference type="Pfam" id="PF07683"/>
    </source>
</evidence>
<dbReference type="GO" id="GO:0010265">
    <property type="term" value="P:SCF complex assembly"/>
    <property type="evidence" value="ECO:0007669"/>
    <property type="project" value="InterPro"/>
</dbReference>
<dbReference type="InterPro" id="IPR039852">
    <property type="entry name" value="CAND1/CAND2"/>
</dbReference>
<evidence type="ECO:0000256" key="10">
    <source>
        <dbReference type="SAM" id="MobiDB-lite"/>
    </source>
</evidence>
<evidence type="ECO:0000256" key="9">
    <source>
        <dbReference type="PROSITE-ProRule" id="PRU00103"/>
    </source>
</evidence>
<evidence type="ECO:0000259" key="11">
    <source>
        <dbReference type="Pfam" id="PF02492"/>
    </source>
</evidence>
<proteinExistence type="inferred from homology"/>
<dbReference type="InterPro" id="IPR003495">
    <property type="entry name" value="CobW/HypB/UreG_nucleotide-bd"/>
</dbReference>
<feature type="compositionally biased region" description="Acidic residues" evidence="10">
    <location>
        <begin position="705"/>
        <end position="734"/>
    </location>
</feature>
<dbReference type="CDD" id="cd03112">
    <property type="entry name" value="CobW-like"/>
    <property type="match status" value="1"/>
</dbReference>
<comment type="similarity">
    <text evidence="1">Belongs to the CAND family.</text>
</comment>
<dbReference type="InterPro" id="IPR011629">
    <property type="entry name" value="CobW-like_C"/>
</dbReference>
<dbReference type="Gene3D" id="3.30.1220.10">
    <property type="entry name" value="CobW-like, C-terminal domain"/>
    <property type="match status" value="1"/>
</dbReference>
<dbReference type="InterPro" id="IPR027417">
    <property type="entry name" value="P-loop_NTPase"/>
</dbReference>
<keyword evidence="6" id="KW-0143">Chaperone</keyword>
<dbReference type="InterPro" id="IPR013932">
    <property type="entry name" value="TATA-bd_TIP120"/>
</dbReference>
<dbReference type="InterPro" id="IPR016024">
    <property type="entry name" value="ARM-type_fold"/>
</dbReference>
<evidence type="ECO:0008006" key="16">
    <source>
        <dbReference type="Google" id="ProtNLM"/>
    </source>
</evidence>
<accession>A0A168RQK4</accession>
<dbReference type="SUPFAM" id="SSF48371">
    <property type="entry name" value="ARM repeat"/>
    <property type="match status" value="1"/>
</dbReference>
<feature type="repeat" description="HEAT" evidence="9">
    <location>
        <begin position="440"/>
        <end position="478"/>
    </location>
</feature>
<evidence type="ECO:0000256" key="4">
    <source>
        <dbReference type="ARBA" id="ARBA00022786"/>
    </source>
</evidence>
<dbReference type="PROSITE" id="PS50077">
    <property type="entry name" value="HEAT_REPEAT"/>
    <property type="match status" value="1"/>
</dbReference>